<sequence>MKGIIKPKVHLPNLNLMLTTASIAFAQKFGRYEEDAELWALPARLSSIMTSTPFLGKLVVRVLVYPPRVLWVIVLKINK</sequence>
<keyword evidence="2" id="KW-1185">Reference proteome</keyword>
<proteinExistence type="predicted"/>
<dbReference type="EMBL" id="NESQ01000015">
    <property type="protein sequence ID" value="PUU83293.1"/>
    <property type="molecule type" value="Genomic_DNA"/>
</dbReference>
<protein>
    <submittedName>
        <fullName evidence="1">Uncharacterized protein</fullName>
    </submittedName>
</protein>
<gene>
    <name evidence="1" type="ORF">B9Z19DRAFT_1073001</name>
</gene>
<dbReference type="AlphaFoldDB" id="A0A2T7A6D0"/>
<reference evidence="1 2" key="1">
    <citation type="submission" date="2017-04" db="EMBL/GenBank/DDBJ databases">
        <title>Draft genome sequence of Tuber borchii Vittad., a whitish edible truffle.</title>
        <authorList>
            <consortium name="DOE Joint Genome Institute"/>
            <person name="Murat C."/>
            <person name="Kuo A."/>
            <person name="Barry K.W."/>
            <person name="Clum A."/>
            <person name="Dockter R.B."/>
            <person name="Fauchery L."/>
            <person name="Iotti M."/>
            <person name="Kohler A."/>
            <person name="Labutti K."/>
            <person name="Lindquist E.A."/>
            <person name="Lipzen A."/>
            <person name="Ohm R.A."/>
            <person name="Wang M."/>
            <person name="Grigoriev I.V."/>
            <person name="Zambonelli A."/>
            <person name="Martin F.M."/>
        </authorList>
    </citation>
    <scope>NUCLEOTIDE SEQUENCE [LARGE SCALE GENOMIC DNA]</scope>
    <source>
        <strain evidence="1 2">Tbo3840</strain>
    </source>
</reference>
<dbReference type="Proteomes" id="UP000244722">
    <property type="component" value="Unassembled WGS sequence"/>
</dbReference>
<organism evidence="1 2">
    <name type="scientific">Tuber borchii</name>
    <name type="common">White truffle</name>
    <dbReference type="NCBI Taxonomy" id="42251"/>
    <lineage>
        <taxon>Eukaryota</taxon>
        <taxon>Fungi</taxon>
        <taxon>Dikarya</taxon>
        <taxon>Ascomycota</taxon>
        <taxon>Pezizomycotina</taxon>
        <taxon>Pezizomycetes</taxon>
        <taxon>Pezizales</taxon>
        <taxon>Tuberaceae</taxon>
        <taxon>Tuber</taxon>
    </lineage>
</organism>
<comment type="caution">
    <text evidence="1">The sequence shown here is derived from an EMBL/GenBank/DDBJ whole genome shotgun (WGS) entry which is preliminary data.</text>
</comment>
<evidence type="ECO:0000313" key="1">
    <source>
        <dbReference type="EMBL" id="PUU83293.1"/>
    </source>
</evidence>
<accession>A0A2T7A6D0</accession>
<evidence type="ECO:0000313" key="2">
    <source>
        <dbReference type="Proteomes" id="UP000244722"/>
    </source>
</evidence>
<name>A0A2T7A6D0_TUBBO</name>